<dbReference type="EMBL" id="BARU01022564">
    <property type="protein sequence ID" value="GAH58262.1"/>
    <property type="molecule type" value="Genomic_DNA"/>
</dbReference>
<comment type="caution">
    <text evidence="3">The sequence shown here is derived from an EMBL/GenBank/DDBJ whole genome shotgun (WGS) entry which is preliminary data.</text>
</comment>
<evidence type="ECO:0000313" key="3">
    <source>
        <dbReference type="EMBL" id="GAH58262.1"/>
    </source>
</evidence>
<dbReference type="InterPro" id="IPR001920">
    <property type="entry name" value="Asp/Glu_race"/>
</dbReference>
<dbReference type="PANTHER" id="PTHR21198">
    <property type="entry name" value="GLUTAMATE RACEMASE"/>
    <property type="match status" value="1"/>
</dbReference>
<reference evidence="3" key="1">
    <citation type="journal article" date="2014" name="Front. Microbiol.">
        <title>High frequency of phylogenetically diverse reductive dehalogenase-homologous genes in deep subseafloor sedimentary metagenomes.</title>
        <authorList>
            <person name="Kawai M."/>
            <person name="Futagami T."/>
            <person name="Toyoda A."/>
            <person name="Takaki Y."/>
            <person name="Nishi S."/>
            <person name="Hori S."/>
            <person name="Arai W."/>
            <person name="Tsubouchi T."/>
            <person name="Morono Y."/>
            <person name="Uchiyama I."/>
            <person name="Ito T."/>
            <person name="Fujiyama A."/>
            <person name="Inagaki F."/>
            <person name="Takami H."/>
        </authorList>
    </citation>
    <scope>NUCLEOTIDE SEQUENCE</scope>
    <source>
        <strain evidence="3">Expedition CK06-06</strain>
    </source>
</reference>
<feature type="non-terminal residue" evidence="3">
    <location>
        <position position="155"/>
    </location>
</feature>
<dbReference type="Pfam" id="PF01177">
    <property type="entry name" value="Asp_Glu_race"/>
    <property type="match status" value="1"/>
</dbReference>
<evidence type="ECO:0000256" key="2">
    <source>
        <dbReference type="ARBA" id="ARBA00023235"/>
    </source>
</evidence>
<dbReference type="PANTHER" id="PTHR21198:SF7">
    <property type="entry name" value="ASPARTATE-GLUTAMATE RACEMASE FAMILY"/>
    <property type="match status" value="1"/>
</dbReference>
<dbReference type="Gene3D" id="3.40.50.1860">
    <property type="match status" value="2"/>
</dbReference>
<protein>
    <recommendedName>
        <fullName evidence="4">Aspartate racemase</fullName>
    </recommendedName>
</protein>
<keyword evidence="2" id="KW-0413">Isomerase</keyword>
<dbReference type="InterPro" id="IPR004380">
    <property type="entry name" value="Asp_race"/>
</dbReference>
<accession>X1GM34</accession>
<evidence type="ECO:0008006" key="4">
    <source>
        <dbReference type="Google" id="ProtNLM"/>
    </source>
</evidence>
<proteinExistence type="inferred from homology"/>
<comment type="similarity">
    <text evidence="1">Belongs to the aspartate/glutamate racemases family.</text>
</comment>
<dbReference type="NCBIfam" id="TIGR00035">
    <property type="entry name" value="asp_race"/>
    <property type="match status" value="1"/>
</dbReference>
<sequence>MKVIGLIGGMSWSSSLEYYRLINQLVAEKLGGLHSARIILYSLDFDEIERVQREARWDDAAAILIEAGIALKQAGADFLVICTNTMHKVADAVVDKVGLPLLDIIDATGNAIMEQGLHRVGLVGTRFVMGEEFYRGRLQKHLGIEVLVPGEEEQA</sequence>
<gene>
    <name evidence="3" type="ORF">S03H2_36735</name>
</gene>
<dbReference type="AlphaFoldDB" id="X1GM34"/>
<dbReference type="SUPFAM" id="SSF53681">
    <property type="entry name" value="Aspartate/glutamate racemase"/>
    <property type="match status" value="2"/>
</dbReference>
<name>X1GM34_9ZZZZ</name>
<dbReference type="InterPro" id="IPR015942">
    <property type="entry name" value="Asp/Glu/hydantoin_racemase"/>
</dbReference>
<evidence type="ECO:0000256" key="1">
    <source>
        <dbReference type="ARBA" id="ARBA00007847"/>
    </source>
</evidence>
<organism evidence="3">
    <name type="scientific">marine sediment metagenome</name>
    <dbReference type="NCBI Taxonomy" id="412755"/>
    <lineage>
        <taxon>unclassified sequences</taxon>
        <taxon>metagenomes</taxon>
        <taxon>ecological metagenomes</taxon>
    </lineage>
</organism>
<dbReference type="GO" id="GO:0047661">
    <property type="term" value="F:amino-acid racemase activity"/>
    <property type="evidence" value="ECO:0007669"/>
    <property type="project" value="InterPro"/>
</dbReference>